<dbReference type="EMBL" id="LR798231">
    <property type="protein sequence ID" value="CAB5208795.1"/>
    <property type="molecule type" value="Genomic_DNA"/>
</dbReference>
<proteinExistence type="predicted"/>
<accession>A0A6J7WEF7</accession>
<sequence length="230" mass="27442">MPDLSKWKYYYNLEGTELVRANLVYTPYVSPDNTTFCMSFNRDPKYHRYPAEETQWTQQDLVTRFEREIKFHERASTIMPTLAIKDIDISNRQIFLEWHGDDFLMQSISKGYDTVLPDWQTQWRDLIRKMWSINISKFSLHPNSWTVKDGVLIPFNWFFCYDTNASPITIRSVLQQISTERLQKIKSVLEQNNLDLDTPYDIKTLQKIAFNSFRSNYPNELIDSIIQELK</sequence>
<name>A0A6J7WEF7_9CAUD</name>
<evidence type="ECO:0000313" key="2">
    <source>
        <dbReference type="EMBL" id="CAB5208795.1"/>
    </source>
</evidence>
<reference evidence="2" key="1">
    <citation type="submission" date="2020-05" db="EMBL/GenBank/DDBJ databases">
        <authorList>
            <person name="Chiriac C."/>
            <person name="Salcher M."/>
            <person name="Ghai R."/>
            <person name="Kavagutti S V."/>
        </authorList>
    </citation>
    <scope>NUCLEOTIDE SEQUENCE</scope>
</reference>
<gene>
    <name evidence="2" type="ORF">UFOVP181_184</name>
    <name evidence="1" type="ORF">UFOVP57_455</name>
</gene>
<evidence type="ECO:0000313" key="1">
    <source>
        <dbReference type="EMBL" id="CAB4126054.1"/>
    </source>
</evidence>
<protein>
    <submittedName>
        <fullName evidence="2">Uncharacterized protein</fullName>
    </submittedName>
</protein>
<dbReference type="EMBL" id="LR796187">
    <property type="protein sequence ID" value="CAB4126054.1"/>
    <property type="molecule type" value="Genomic_DNA"/>
</dbReference>
<organism evidence="2">
    <name type="scientific">uncultured Caudovirales phage</name>
    <dbReference type="NCBI Taxonomy" id="2100421"/>
    <lineage>
        <taxon>Viruses</taxon>
        <taxon>Duplodnaviria</taxon>
        <taxon>Heunggongvirae</taxon>
        <taxon>Uroviricota</taxon>
        <taxon>Caudoviricetes</taxon>
        <taxon>Peduoviridae</taxon>
        <taxon>Maltschvirus</taxon>
        <taxon>Maltschvirus maltsch</taxon>
    </lineage>
</organism>